<keyword evidence="3" id="KW-0808">Transferase</keyword>
<dbReference type="InterPro" id="IPR001763">
    <property type="entry name" value="Rhodanese-like_dom"/>
</dbReference>
<dbReference type="SMART" id="SM00450">
    <property type="entry name" value="RHOD"/>
    <property type="match status" value="1"/>
</dbReference>
<evidence type="ECO:0000259" key="2">
    <source>
        <dbReference type="PROSITE" id="PS50206"/>
    </source>
</evidence>
<dbReference type="InterPro" id="IPR052367">
    <property type="entry name" value="Thiosulfate_ST/Rhodanese-like"/>
</dbReference>
<dbReference type="CDD" id="cd00158">
    <property type="entry name" value="RHOD"/>
    <property type="match status" value="1"/>
</dbReference>
<protein>
    <submittedName>
        <fullName evidence="3">Sulfurtransferase</fullName>
    </submittedName>
</protein>
<feature type="domain" description="Rhodanese" evidence="2">
    <location>
        <begin position="22"/>
        <end position="113"/>
    </location>
</feature>
<dbReference type="RefSeq" id="WP_149401648.1">
    <property type="nucleotide sequence ID" value="NZ_BIXY01000028.1"/>
</dbReference>
<dbReference type="Pfam" id="PF00581">
    <property type="entry name" value="Rhodanese"/>
    <property type="match status" value="1"/>
</dbReference>
<feature type="transmembrane region" description="Helical" evidence="1">
    <location>
        <begin position="149"/>
        <end position="172"/>
    </location>
</feature>
<evidence type="ECO:0000313" key="3">
    <source>
        <dbReference type="EMBL" id="GCF08671.1"/>
    </source>
</evidence>
<keyword evidence="1" id="KW-1133">Transmembrane helix</keyword>
<dbReference type="EMBL" id="BIXY01000028">
    <property type="protein sequence ID" value="GCF08671.1"/>
    <property type="molecule type" value="Genomic_DNA"/>
</dbReference>
<dbReference type="InterPro" id="IPR021309">
    <property type="entry name" value="YgaP-like_TM"/>
</dbReference>
<dbReference type="Pfam" id="PF11127">
    <property type="entry name" value="YgaP-like_TM"/>
    <property type="match status" value="1"/>
</dbReference>
<organism evidence="3 4">
    <name type="scientific">Dictyobacter arantiisoli</name>
    <dbReference type="NCBI Taxonomy" id="2014874"/>
    <lineage>
        <taxon>Bacteria</taxon>
        <taxon>Bacillati</taxon>
        <taxon>Chloroflexota</taxon>
        <taxon>Ktedonobacteria</taxon>
        <taxon>Ktedonobacterales</taxon>
        <taxon>Dictyobacteraceae</taxon>
        <taxon>Dictyobacter</taxon>
    </lineage>
</organism>
<keyword evidence="1" id="KW-0812">Transmembrane</keyword>
<gene>
    <name evidence="3" type="ORF">KDI_22350</name>
</gene>
<reference evidence="3 4" key="1">
    <citation type="submission" date="2019-01" db="EMBL/GenBank/DDBJ databases">
        <title>Draft genome sequence of Dictyobacter sp. Uno17.</title>
        <authorList>
            <person name="Wang C.M."/>
            <person name="Zheng Y."/>
            <person name="Sakai Y."/>
            <person name="Abe K."/>
            <person name="Yokota A."/>
            <person name="Yabe S."/>
        </authorList>
    </citation>
    <scope>NUCLEOTIDE SEQUENCE [LARGE SCALE GENOMIC DNA]</scope>
    <source>
        <strain evidence="3 4">Uno17</strain>
    </source>
</reference>
<dbReference type="PROSITE" id="PS50206">
    <property type="entry name" value="RHODANESE_3"/>
    <property type="match status" value="1"/>
</dbReference>
<dbReference type="Proteomes" id="UP000322530">
    <property type="component" value="Unassembled WGS sequence"/>
</dbReference>
<dbReference type="OrthoDB" id="9800872at2"/>
<evidence type="ECO:0000313" key="4">
    <source>
        <dbReference type="Proteomes" id="UP000322530"/>
    </source>
</evidence>
<sequence length="196" mass="20897">MNPKNANTTIVPVEKAYEMIMVTQDAIVIDVRTPAEFEAKHIAGSHNIPLDQLPVYTNEIAKLASNTPVLLICQSGTRARKAAEILQTAPVPSLSLLDGGMVAWEKAGKPYKQGVQKWSMERQVRGVAGTLVLLGALGGLFAWKPLTWIAALVGGGLAYSAASNTCGMALLLSKLPYNQGAVCDVRQTLKNIKDAA</sequence>
<name>A0A5A5TB10_9CHLR</name>
<dbReference type="PANTHER" id="PTHR45431:SF3">
    <property type="entry name" value="RHODANESE-LIKE DOMAIN-CONTAINING PROTEIN 15, CHLOROPLASTIC"/>
    <property type="match status" value="1"/>
</dbReference>
<dbReference type="InterPro" id="IPR036873">
    <property type="entry name" value="Rhodanese-like_dom_sf"/>
</dbReference>
<dbReference type="PANTHER" id="PTHR45431">
    <property type="entry name" value="RHODANESE-LIKE DOMAIN-CONTAINING PROTEIN 15, CHLOROPLASTIC"/>
    <property type="match status" value="1"/>
</dbReference>
<dbReference type="SUPFAM" id="SSF52821">
    <property type="entry name" value="Rhodanese/Cell cycle control phosphatase"/>
    <property type="match status" value="1"/>
</dbReference>
<accession>A0A5A5TB10</accession>
<dbReference type="Gene3D" id="3.40.250.10">
    <property type="entry name" value="Rhodanese-like domain"/>
    <property type="match status" value="1"/>
</dbReference>
<dbReference type="AlphaFoldDB" id="A0A5A5TB10"/>
<evidence type="ECO:0000256" key="1">
    <source>
        <dbReference type="SAM" id="Phobius"/>
    </source>
</evidence>
<keyword evidence="1" id="KW-0472">Membrane</keyword>
<dbReference type="Gene3D" id="6.10.140.1340">
    <property type="match status" value="1"/>
</dbReference>
<comment type="caution">
    <text evidence="3">The sequence shown here is derived from an EMBL/GenBank/DDBJ whole genome shotgun (WGS) entry which is preliminary data.</text>
</comment>
<proteinExistence type="predicted"/>
<feature type="transmembrane region" description="Helical" evidence="1">
    <location>
        <begin position="126"/>
        <end position="143"/>
    </location>
</feature>
<keyword evidence="4" id="KW-1185">Reference proteome</keyword>
<dbReference type="GO" id="GO:0016740">
    <property type="term" value="F:transferase activity"/>
    <property type="evidence" value="ECO:0007669"/>
    <property type="project" value="UniProtKB-KW"/>
</dbReference>